<evidence type="ECO:0000256" key="2">
    <source>
        <dbReference type="ARBA" id="ARBA00022692"/>
    </source>
</evidence>
<feature type="transmembrane region" description="Helical" evidence="5">
    <location>
        <begin position="151"/>
        <end position="170"/>
    </location>
</feature>
<dbReference type="PANTHER" id="PTHR42729:SF1">
    <property type="entry name" value="OLIGO_DIPEPTIDE TRANSPORT, PERMEASE PROTEIN (DPPC-2)"/>
    <property type="match status" value="1"/>
</dbReference>
<dbReference type="Pfam" id="PF00528">
    <property type="entry name" value="BPD_transp_1"/>
    <property type="match status" value="1"/>
</dbReference>
<comment type="subcellular location">
    <subcellularLocation>
        <location evidence="5">Cell membrane</location>
        <topology evidence="5">Multi-pass membrane protein</topology>
    </subcellularLocation>
    <subcellularLocation>
        <location evidence="1">Membrane</location>
        <topology evidence="1">Multi-pass membrane protein</topology>
    </subcellularLocation>
</comment>
<dbReference type="RefSeq" id="WP_285273460.1">
    <property type="nucleotide sequence ID" value="NZ_JASNVW010000002.1"/>
</dbReference>
<dbReference type="InterPro" id="IPR000515">
    <property type="entry name" value="MetI-like"/>
</dbReference>
<dbReference type="SUPFAM" id="SSF161098">
    <property type="entry name" value="MetI-like"/>
    <property type="match status" value="1"/>
</dbReference>
<evidence type="ECO:0000256" key="5">
    <source>
        <dbReference type="RuleBase" id="RU363032"/>
    </source>
</evidence>
<feature type="transmembrane region" description="Helical" evidence="5">
    <location>
        <begin position="27"/>
        <end position="46"/>
    </location>
</feature>
<keyword evidence="5" id="KW-0813">Transport</keyword>
<dbReference type="GO" id="GO:0005886">
    <property type="term" value="C:plasma membrane"/>
    <property type="evidence" value="ECO:0007669"/>
    <property type="project" value="UniProtKB-SubCell"/>
</dbReference>
<comment type="similarity">
    <text evidence="5">Belongs to the binding-protein-dependent transport system permease family.</text>
</comment>
<feature type="transmembrane region" description="Helical" evidence="5">
    <location>
        <begin position="191"/>
        <end position="209"/>
    </location>
</feature>
<reference evidence="7 8" key="1">
    <citation type="submission" date="2023-05" db="EMBL/GenBank/DDBJ databases">
        <title>A new hyperthermophilic archaea 'Ignisphaera cupida' sp. nov. and description of the family 'Ignisphaeraceae' fam. nov.</title>
        <authorList>
            <person name="Podosokorskaya O.A."/>
            <person name="Elcheninov A.G."/>
            <person name="Klukina A."/>
            <person name="Merkel A.Y."/>
        </authorList>
    </citation>
    <scope>NUCLEOTIDE SEQUENCE [LARGE SCALE GENOMIC DNA]</scope>
    <source>
        <strain evidence="7 8">4213-co</strain>
    </source>
</reference>
<sequence>MKTMIGFGVLKRFAKGLKNLYMKDIKFRIGFTLFIAIIVVGLLSLFSPPYYKTWYYFKKDLPPSFQSLDLLLGTTTNGRPVFWSLTNAIINSLAIAAVTTLIASHLGLVIGLVSGIRGGVVDRVLMTITDTFVTIPGFPLLFVLSMILKDYLTIPLLGLMISITSWPWPARQVRAIVLSLRERDFVLTARLSGAGTFKIIVQELLPYVLGWHLINATNTVLYSIGSEAGLAILGLSILSEDTLGTMIYWAQHYGALYRGKLWWIMSPVTMLIIIFVSLYLISFSLQEYFNPRLRRLR</sequence>
<accession>A0ABD4Z5N1</accession>
<dbReference type="PROSITE" id="PS50928">
    <property type="entry name" value="ABC_TM1"/>
    <property type="match status" value="1"/>
</dbReference>
<evidence type="ECO:0000256" key="3">
    <source>
        <dbReference type="ARBA" id="ARBA00022989"/>
    </source>
</evidence>
<evidence type="ECO:0000256" key="1">
    <source>
        <dbReference type="ARBA" id="ARBA00004141"/>
    </source>
</evidence>
<feature type="domain" description="ABC transmembrane type-1" evidence="6">
    <location>
        <begin position="89"/>
        <end position="282"/>
    </location>
</feature>
<dbReference type="CDD" id="cd06261">
    <property type="entry name" value="TM_PBP2"/>
    <property type="match status" value="1"/>
</dbReference>
<comment type="caution">
    <text evidence="7">The sequence shown here is derived from an EMBL/GenBank/DDBJ whole genome shotgun (WGS) entry which is preliminary data.</text>
</comment>
<gene>
    <name evidence="7" type="ORF">QPL79_03780</name>
</gene>
<keyword evidence="8" id="KW-1185">Reference proteome</keyword>
<keyword evidence="3 5" id="KW-1133">Transmembrane helix</keyword>
<evidence type="ECO:0000313" key="7">
    <source>
        <dbReference type="EMBL" id="MDK6028475.1"/>
    </source>
</evidence>
<dbReference type="PANTHER" id="PTHR42729">
    <property type="entry name" value="OLIGO/DIPEPTIDE TRANSPORT, PERMEASE PROTEIN (DPPC-2)"/>
    <property type="match status" value="1"/>
</dbReference>
<keyword evidence="2 5" id="KW-0812">Transmembrane</keyword>
<evidence type="ECO:0000256" key="4">
    <source>
        <dbReference type="ARBA" id="ARBA00023136"/>
    </source>
</evidence>
<name>A0ABD4Z5N1_9CREN</name>
<keyword evidence="4 5" id="KW-0472">Membrane</keyword>
<dbReference type="Gene3D" id="1.10.3720.10">
    <property type="entry name" value="MetI-like"/>
    <property type="match status" value="1"/>
</dbReference>
<dbReference type="EMBL" id="JASNVW010000002">
    <property type="protein sequence ID" value="MDK6028475.1"/>
    <property type="molecule type" value="Genomic_DNA"/>
</dbReference>
<organism evidence="7 8">
    <name type="scientific">Ignisphaera cupida</name>
    <dbReference type="NCBI Taxonomy" id="3050454"/>
    <lineage>
        <taxon>Archaea</taxon>
        <taxon>Thermoproteota</taxon>
        <taxon>Thermoprotei</taxon>
        <taxon>Desulfurococcales</taxon>
        <taxon>Desulfurococcaceae</taxon>
        <taxon>Ignisphaera</taxon>
    </lineage>
</organism>
<evidence type="ECO:0000259" key="6">
    <source>
        <dbReference type="PROSITE" id="PS50928"/>
    </source>
</evidence>
<protein>
    <submittedName>
        <fullName evidence="7">ABC transporter permease</fullName>
    </submittedName>
</protein>
<feature type="transmembrane region" description="Helical" evidence="5">
    <location>
        <begin position="124"/>
        <end position="145"/>
    </location>
</feature>
<feature type="transmembrane region" description="Helical" evidence="5">
    <location>
        <begin position="261"/>
        <end position="281"/>
    </location>
</feature>
<evidence type="ECO:0000313" key="8">
    <source>
        <dbReference type="Proteomes" id="UP001529235"/>
    </source>
</evidence>
<dbReference type="InterPro" id="IPR035906">
    <property type="entry name" value="MetI-like_sf"/>
</dbReference>
<dbReference type="AlphaFoldDB" id="A0ABD4Z5N1"/>
<proteinExistence type="inferred from homology"/>
<feature type="transmembrane region" description="Helical" evidence="5">
    <location>
        <begin position="88"/>
        <end position="112"/>
    </location>
</feature>
<dbReference type="Proteomes" id="UP001529235">
    <property type="component" value="Unassembled WGS sequence"/>
</dbReference>